<dbReference type="RefSeq" id="WP_015879812.1">
    <property type="nucleotide sequence ID" value="NC_012691.1"/>
</dbReference>
<dbReference type="GO" id="GO:0005507">
    <property type="term" value="F:copper ion binding"/>
    <property type="evidence" value="ECO:0007669"/>
    <property type="project" value="TreeGrafter"/>
</dbReference>
<protein>
    <recommendedName>
        <fullName evidence="10">Purine nucleoside phosphorylase</fullName>
    </recommendedName>
</protein>
<organism evidence="11 12">
    <name type="scientific">Tolumonas auensis (strain DSM 9187 / NBRC 110442 / TA 4)</name>
    <dbReference type="NCBI Taxonomy" id="595494"/>
    <lineage>
        <taxon>Bacteria</taxon>
        <taxon>Pseudomonadati</taxon>
        <taxon>Pseudomonadota</taxon>
        <taxon>Gammaproteobacteria</taxon>
        <taxon>Aeromonadales</taxon>
        <taxon>Aeromonadaceae</taxon>
        <taxon>Tolumonas</taxon>
    </lineage>
</organism>
<evidence type="ECO:0000313" key="12">
    <source>
        <dbReference type="Proteomes" id="UP000009073"/>
    </source>
</evidence>
<reference evidence="12" key="1">
    <citation type="submission" date="2009-05" db="EMBL/GenBank/DDBJ databases">
        <title>Complete sequence of Tolumonas auensis DSM 9187.</title>
        <authorList>
            <consortium name="US DOE Joint Genome Institute"/>
            <person name="Lucas S."/>
            <person name="Copeland A."/>
            <person name="Lapidus A."/>
            <person name="Glavina del Rio T."/>
            <person name="Tice H."/>
            <person name="Bruce D."/>
            <person name="Goodwin L."/>
            <person name="Pitluck S."/>
            <person name="Chertkov O."/>
            <person name="Brettin T."/>
            <person name="Detter J.C."/>
            <person name="Han C."/>
            <person name="Larimer F."/>
            <person name="Land M."/>
            <person name="Hauser L."/>
            <person name="Kyrpides N."/>
            <person name="Mikhailova N."/>
            <person name="Spring S."/>
            <person name="Beller H."/>
        </authorList>
    </citation>
    <scope>NUCLEOTIDE SEQUENCE [LARGE SCALE GENOMIC DNA]</scope>
    <source>
        <strain evidence="12">DSM 9187 / TA4</strain>
    </source>
</reference>
<dbReference type="InterPro" id="IPR038371">
    <property type="entry name" value="Cu_polyphenol_OxRdtase_sf"/>
</dbReference>
<evidence type="ECO:0000256" key="8">
    <source>
        <dbReference type="ARBA" id="ARBA00048968"/>
    </source>
</evidence>
<dbReference type="PANTHER" id="PTHR30616">
    <property type="entry name" value="UNCHARACTERIZED PROTEIN YFIH"/>
    <property type="match status" value="1"/>
</dbReference>
<sequence>MGLIKPDWPAPDNVQAVFTTREGGFSSGVYLGLNLGAHVGDDPLLVSKNRQQLQQQLGLQSQPVWLTQVHSTEILQAENTFTEPPVADAAITTKVGLPLTVMTADCLPVLFCDKDGTVVATAHAGWRGLCAGILEKTISAMQSAPDNILAWIGPAIGPSAFEVGDEVKAAFIAQDPEAVHAFTAHNDKWLADLFLLARQRLNAAGVSAIYGGNQCTFSDAEHFYSYRRDGQTGRMAGLIWRTIKI</sequence>
<evidence type="ECO:0000256" key="9">
    <source>
        <dbReference type="ARBA" id="ARBA00049893"/>
    </source>
</evidence>
<evidence type="ECO:0000256" key="3">
    <source>
        <dbReference type="ARBA" id="ARBA00022679"/>
    </source>
</evidence>
<keyword evidence="5" id="KW-0378">Hydrolase</keyword>
<reference evidence="11 12" key="2">
    <citation type="journal article" date="2011" name="Stand. Genomic Sci.">
        <title>Complete genome sequence of Tolumonas auensis type strain (TA 4).</title>
        <authorList>
            <person name="Chertkov O."/>
            <person name="Copeland A."/>
            <person name="Lucas S."/>
            <person name="Lapidus A."/>
            <person name="Berry K.W."/>
            <person name="Detter J.C."/>
            <person name="Del Rio T.G."/>
            <person name="Hammon N."/>
            <person name="Dalin E."/>
            <person name="Tice H."/>
            <person name="Pitluck S."/>
            <person name="Richardson P."/>
            <person name="Bruce D."/>
            <person name="Goodwin L."/>
            <person name="Han C."/>
            <person name="Tapia R."/>
            <person name="Saunders E."/>
            <person name="Schmutz J."/>
            <person name="Brettin T."/>
            <person name="Larimer F."/>
            <person name="Land M."/>
            <person name="Hauser L."/>
            <person name="Spring S."/>
            <person name="Rohde M."/>
            <person name="Kyrpides N.C."/>
            <person name="Ivanova N."/>
            <person name="Goker M."/>
            <person name="Beller H.R."/>
            <person name="Klenk H.P."/>
            <person name="Woyke T."/>
        </authorList>
    </citation>
    <scope>NUCLEOTIDE SEQUENCE [LARGE SCALE GENOMIC DNA]</scope>
    <source>
        <strain evidence="12">DSM 9187 / TA4</strain>
    </source>
</reference>
<dbReference type="SUPFAM" id="SSF64438">
    <property type="entry name" value="CNF1/YfiH-like putative cysteine hydrolases"/>
    <property type="match status" value="1"/>
</dbReference>
<dbReference type="Proteomes" id="UP000009073">
    <property type="component" value="Chromosome"/>
</dbReference>
<evidence type="ECO:0000256" key="10">
    <source>
        <dbReference type="RuleBase" id="RU361274"/>
    </source>
</evidence>
<dbReference type="STRING" id="595494.Tola_2770"/>
<keyword evidence="6" id="KW-0862">Zinc</keyword>
<name>C4LBT9_TOLAT</name>
<keyword evidence="4" id="KW-0479">Metal-binding</keyword>
<evidence type="ECO:0000256" key="1">
    <source>
        <dbReference type="ARBA" id="ARBA00000553"/>
    </source>
</evidence>
<dbReference type="KEGG" id="tau:Tola_2770"/>
<dbReference type="Pfam" id="PF02578">
    <property type="entry name" value="Cu-oxidase_4"/>
    <property type="match status" value="1"/>
</dbReference>
<evidence type="ECO:0000256" key="2">
    <source>
        <dbReference type="ARBA" id="ARBA00007353"/>
    </source>
</evidence>
<dbReference type="GO" id="GO:0017061">
    <property type="term" value="F:S-methyl-5-thioadenosine phosphorylase activity"/>
    <property type="evidence" value="ECO:0007669"/>
    <property type="project" value="UniProtKB-EC"/>
</dbReference>
<comment type="catalytic activity">
    <reaction evidence="9">
        <text>S-methyl-5'-thioadenosine + phosphate = 5-(methylsulfanyl)-alpha-D-ribose 1-phosphate + adenine</text>
        <dbReference type="Rhea" id="RHEA:11852"/>
        <dbReference type="ChEBI" id="CHEBI:16708"/>
        <dbReference type="ChEBI" id="CHEBI:17509"/>
        <dbReference type="ChEBI" id="CHEBI:43474"/>
        <dbReference type="ChEBI" id="CHEBI:58533"/>
        <dbReference type="EC" id="2.4.2.28"/>
    </reaction>
    <physiologicalReaction direction="left-to-right" evidence="9">
        <dbReference type="Rhea" id="RHEA:11853"/>
    </physiologicalReaction>
</comment>
<dbReference type="InterPro" id="IPR003730">
    <property type="entry name" value="Cu_polyphenol_OxRdtase"/>
</dbReference>
<dbReference type="OrthoDB" id="4279at2"/>
<comment type="similarity">
    <text evidence="2 10">Belongs to the purine nucleoside phosphorylase YfiH/LACC1 family.</text>
</comment>
<keyword evidence="3" id="KW-0808">Transferase</keyword>
<dbReference type="AlphaFoldDB" id="C4LBT9"/>
<accession>C4LBT9</accession>
<evidence type="ECO:0000256" key="4">
    <source>
        <dbReference type="ARBA" id="ARBA00022723"/>
    </source>
</evidence>
<dbReference type="eggNOG" id="COG1496">
    <property type="taxonomic scope" value="Bacteria"/>
</dbReference>
<comment type="catalytic activity">
    <reaction evidence="8">
        <text>adenosine + phosphate = alpha-D-ribose 1-phosphate + adenine</text>
        <dbReference type="Rhea" id="RHEA:27642"/>
        <dbReference type="ChEBI" id="CHEBI:16335"/>
        <dbReference type="ChEBI" id="CHEBI:16708"/>
        <dbReference type="ChEBI" id="CHEBI:43474"/>
        <dbReference type="ChEBI" id="CHEBI:57720"/>
        <dbReference type="EC" id="2.4.2.1"/>
    </reaction>
    <physiologicalReaction direction="left-to-right" evidence="8">
        <dbReference type="Rhea" id="RHEA:27643"/>
    </physiologicalReaction>
</comment>
<evidence type="ECO:0000313" key="11">
    <source>
        <dbReference type="EMBL" id="ACQ94363.1"/>
    </source>
</evidence>
<dbReference type="CDD" id="cd16833">
    <property type="entry name" value="YfiH"/>
    <property type="match status" value="1"/>
</dbReference>
<dbReference type="EMBL" id="CP001616">
    <property type="protein sequence ID" value="ACQ94363.1"/>
    <property type="molecule type" value="Genomic_DNA"/>
</dbReference>
<dbReference type="NCBIfam" id="TIGR00726">
    <property type="entry name" value="peptidoglycan editing factor PgeF"/>
    <property type="match status" value="1"/>
</dbReference>
<dbReference type="Gene3D" id="3.60.140.10">
    <property type="entry name" value="CNF1/YfiH-like putative cysteine hydrolases"/>
    <property type="match status" value="1"/>
</dbReference>
<dbReference type="InterPro" id="IPR011324">
    <property type="entry name" value="Cytotoxic_necrot_fac-like_cat"/>
</dbReference>
<comment type="catalytic activity">
    <reaction evidence="1">
        <text>inosine + phosphate = alpha-D-ribose 1-phosphate + hypoxanthine</text>
        <dbReference type="Rhea" id="RHEA:27646"/>
        <dbReference type="ChEBI" id="CHEBI:17368"/>
        <dbReference type="ChEBI" id="CHEBI:17596"/>
        <dbReference type="ChEBI" id="CHEBI:43474"/>
        <dbReference type="ChEBI" id="CHEBI:57720"/>
        <dbReference type="EC" id="2.4.2.1"/>
    </reaction>
    <physiologicalReaction direction="left-to-right" evidence="1">
        <dbReference type="Rhea" id="RHEA:27647"/>
    </physiologicalReaction>
</comment>
<dbReference type="GO" id="GO:0016787">
    <property type="term" value="F:hydrolase activity"/>
    <property type="evidence" value="ECO:0007669"/>
    <property type="project" value="UniProtKB-KW"/>
</dbReference>
<gene>
    <name evidence="11" type="ordered locus">Tola_2770</name>
</gene>
<evidence type="ECO:0000256" key="6">
    <source>
        <dbReference type="ARBA" id="ARBA00022833"/>
    </source>
</evidence>
<proteinExistence type="inferred from homology"/>
<dbReference type="HOGENOM" id="CLU_065784_1_1_6"/>
<evidence type="ECO:0000256" key="7">
    <source>
        <dbReference type="ARBA" id="ARBA00047989"/>
    </source>
</evidence>
<comment type="catalytic activity">
    <reaction evidence="7">
        <text>adenosine + H2O + H(+) = inosine + NH4(+)</text>
        <dbReference type="Rhea" id="RHEA:24408"/>
        <dbReference type="ChEBI" id="CHEBI:15377"/>
        <dbReference type="ChEBI" id="CHEBI:15378"/>
        <dbReference type="ChEBI" id="CHEBI:16335"/>
        <dbReference type="ChEBI" id="CHEBI:17596"/>
        <dbReference type="ChEBI" id="CHEBI:28938"/>
        <dbReference type="EC" id="3.5.4.4"/>
    </reaction>
    <physiologicalReaction direction="left-to-right" evidence="7">
        <dbReference type="Rhea" id="RHEA:24409"/>
    </physiologicalReaction>
</comment>
<evidence type="ECO:0000256" key="5">
    <source>
        <dbReference type="ARBA" id="ARBA00022801"/>
    </source>
</evidence>
<dbReference type="PANTHER" id="PTHR30616:SF2">
    <property type="entry name" value="PURINE NUCLEOSIDE PHOSPHORYLASE LACC1"/>
    <property type="match status" value="1"/>
</dbReference>
<keyword evidence="12" id="KW-1185">Reference proteome</keyword>